<evidence type="ECO:0000313" key="2">
    <source>
        <dbReference type="Proteomes" id="UP000790377"/>
    </source>
</evidence>
<keyword evidence="2" id="KW-1185">Reference proteome</keyword>
<evidence type="ECO:0000313" key="1">
    <source>
        <dbReference type="EMBL" id="KAH7913998.1"/>
    </source>
</evidence>
<protein>
    <submittedName>
        <fullName evidence="1">Uncharacterized protein</fullName>
    </submittedName>
</protein>
<proteinExistence type="predicted"/>
<organism evidence="1 2">
    <name type="scientific">Hygrophoropsis aurantiaca</name>
    <dbReference type="NCBI Taxonomy" id="72124"/>
    <lineage>
        <taxon>Eukaryota</taxon>
        <taxon>Fungi</taxon>
        <taxon>Dikarya</taxon>
        <taxon>Basidiomycota</taxon>
        <taxon>Agaricomycotina</taxon>
        <taxon>Agaricomycetes</taxon>
        <taxon>Agaricomycetidae</taxon>
        <taxon>Boletales</taxon>
        <taxon>Coniophorineae</taxon>
        <taxon>Hygrophoropsidaceae</taxon>
        <taxon>Hygrophoropsis</taxon>
    </lineage>
</organism>
<reference evidence="1" key="1">
    <citation type="journal article" date="2021" name="New Phytol.">
        <title>Evolutionary innovations through gain and loss of genes in the ectomycorrhizal Boletales.</title>
        <authorList>
            <person name="Wu G."/>
            <person name="Miyauchi S."/>
            <person name="Morin E."/>
            <person name="Kuo A."/>
            <person name="Drula E."/>
            <person name="Varga T."/>
            <person name="Kohler A."/>
            <person name="Feng B."/>
            <person name="Cao Y."/>
            <person name="Lipzen A."/>
            <person name="Daum C."/>
            <person name="Hundley H."/>
            <person name="Pangilinan J."/>
            <person name="Johnson J."/>
            <person name="Barry K."/>
            <person name="LaButti K."/>
            <person name="Ng V."/>
            <person name="Ahrendt S."/>
            <person name="Min B."/>
            <person name="Choi I.G."/>
            <person name="Park H."/>
            <person name="Plett J.M."/>
            <person name="Magnuson J."/>
            <person name="Spatafora J.W."/>
            <person name="Nagy L.G."/>
            <person name="Henrissat B."/>
            <person name="Grigoriev I.V."/>
            <person name="Yang Z.L."/>
            <person name="Xu J."/>
            <person name="Martin F.M."/>
        </authorList>
    </citation>
    <scope>NUCLEOTIDE SEQUENCE</scope>
    <source>
        <strain evidence="1">ATCC 28755</strain>
    </source>
</reference>
<sequence length="258" mass="29641">MPRNRILSTTTPISPYDMASSYDSSSASSASTSLTTPSPPSPCRLRRKRSPSPSSRASDIARLLDPAYARSTHYAGVTNQYHSHQYATTVYVDHNGEVHDPDFRHFPPVRKTAFAEYEEDAVEDEDEEEWREKEREQERERQRRRSSSGYASVYMPTYIAPYSSHHPTYQYSHYPRDDVPEDVMEDEDEDQEHEGAPLQEKHHRRSASAPPSSAAQLADGDFTPSCTHSLRRQWHALALGLRFSLFRTKRRIRRRIGG</sequence>
<accession>A0ACB8ALX3</accession>
<comment type="caution">
    <text evidence="1">The sequence shown here is derived from an EMBL/GenBank/DDBJ whole genome shotgun (WGS) entry which is preliminary data.</text>
</comment>
<gene>
    <name evidence="1" type="ORF">BJ138DRAFT_1098986</name>
</gene>
<dbReference type="EMBL" id="MU267620">
    <property type="protein sequence ID" value="KAH7913998.1"/>
    <property type="molecule type" value="Genomic_DNA"/>
</dbReference>
<name>A0ACB8ALX3_9AGAM</name>
<dbReference type="Proteomes" id="UP000790377">
    <property type="component" value="Unassembled WGS sequence"/>
</dbReference>